<reference evidence="3 4" key="1">
    <citation type="submission" date="2016-10" db="EMBL/GenBank/DDBJ databases">
        <authorList>
            <person name="de Groot N.N."/>
        </authorList>
    </citation>
    <scope>NUCLEOTIDE SEQUENCE [LARGE SCALE GENOMIC DNA]</scope>
    <source>
        <strain evidence="3 4">DSM 21039</strain>
    </source>
</reference>
<gene>
    <name evidence="3" type="ORF">SAMN04488505_103725</name>
</gene>
<dbReference type="AlphaFoldDB" id="A0A1H7WM48"/>
<dbReference type="Pfam" id="PF04773">
    <property type="entry name" value="FecR"/>
    <property type="match status" value="1"/>
</dbReference>
<accession>A0A1H7WM48</accession>
<feature type="domain" description="FecR protein" evidence="1">
    <location>
        <begin position="117"/>
        <end position="212"/>
    </location>
</feature>
<proteinExistence type="predicted"/>
<dbReference type="PIRSF" id="PIRSF018266">
    <property type="entry name" value="FecR"/>
    <property type="match status" value="1"/>
</dbReference>
<dbReference type="Gene3D" id="3.55.50.30">
    <property type="match status" value="1"/>
</dbReference>
<dbReference type="PANTHER" id="PTHR30273:SF2">
    <property type="entry name" value="PROTEIN FECR"/>
    <property type="match status" value="1"/>
</dbReference>
<feature type="domain" description="Protein FecR C-terminal" evidence="2">
    <location>
        <begin position="258"/>
        <end position="325"/>
    </location>
</feature>
<dbReference type="GO" id="GO:0016989">
    <property type="term" value="F:sigma factor antagonist activity"/>
    <property type="evidence" value="ECO:0007669"/>
    <property type="project" value="TreeGrafter"/>
</dbReference>
<dbReference type="Gene3D" id="2.60.120.1440">
    <property type="match status" value="1"/>
</dbReference>
<dbReference type="Proteomes" id="UP000198984">
    <property type="component" value="Unassembled WGS sequence"/>
</dbReference>
<dbReference type="InterPro" id="IPR012373">
    <property type="entry name" value="Ferrdict_sens_TM"/>
</dbReference>
<dbReference type="PANTHER" id="PTHR30273">
    <property type="entry name" value="PERIPLASMIC SIGNAL SENSOR AND SIGMA FACTOR ACTIVATOR FECR-RELATED"/>
    <property type="match status" value="1"/>
</dbReference>
<dbReference type="Pfam" id="PF16344">
    <property type="entry name" value="FecR_C"/>
    <property type="match status" value="1"/>
</dbReference>
<sequence>MHEMDPALLAKFFNNQCTPEEYQQVLEWLDTDEGRQYLSAAIQEDLENGSLQPELARTHRSEELFQRIQHTTQQLDAIPPRQRWRGWASLKAAAVITGVAVLSFAAWKMYLQNSLIKYQTAYGEVRTFTLPDQSVVTLNGNSSLQYRRHWNRAKAREIWIKGEAFFDVKPAAQKRFLVHTAHQINVEVLGTTFNVLDREGRTQVVLNTGKVRLSGSSKALPAPIEMQPGELVEVNTNARSLVKKHINAAAYASWKNHKLQFSNADLAQVAQVLQETYGITVIIKDSTLLHQQFSGTVPSQNANMLLEGLSQLFDLKITRQNATVNIEKNRQ</sequence>
<evidence type="ECO:0000313" key="3">
    <source>
        <dbReference type="EMBL" id="SEM22603.1"/>
    </source>
</evidence>
<evidence type="ECO:0000259" key="2">
    <source>
        <dbReference type="Pfam" id="PF16344"/>
    </source>
</evidence>
<evidence type="ECO:0000259" key="1">
    <source>
        <dbReference type="Pfam" id="PF04773"/>
    </source>
</evidence>
<evidence type="ECO:0000313" key="4">
    <source>
        <dbReference type="Proteomes" id="UP000198984"/>
    </source>
</evidence>
<name>A0A1H7WM48_9BACT</name>
<dbReference type="STRING" id="573321.SAMN04488505_103725"/>
<protein>
    <submittedName>
        <fullName evidence="3">FecR family protein</fullName>
    </submittedName>
</protein>
<dbReference type="EMBL" id="FOBB01000003">
    <property type="protein sequence ID" value="SEM22603.1"/>
    <property type="molecule type" value="Genomic_DNA"/>
</dbReference>
<keyword evidence="4" id="KW-1185">Reference proteome</keyword>
<dbReference type="InterPro" id="IPR032508">
    <property type="entry name" value="FecR_C"/>
</dbReference>
<dbReference type="InterPro" id="IPR006860">
    <property type="entry name" value="FecR"/>
</dbReference>
<organism evidence="3 4">
    <name type="scientific">Chitinophaga rupis</name>
    <dbReference type="NCBI Taxonomy" id="573321"/>
    <lineage>
        <taxon>Bacteria</taxon>
        <taxon>Pseudomonadati</taxon>
        <taxon>Bacteroidota</taxon>
        <taxon>Chitinophagia</taxon>
        <taxon>Chitinophagales</taxon>
        <taxon>Chitinophagaceae</taxon>
        <taxon>Chitinophaga</taxon>
    </lineage>
</organism>